<dbReference type="CDD" id="cd00096">
    <property type="entry name" value="Ig"/>
    <property type="match status" value="1"/>
</dbReference>
<evidence type="ECO:0000313" key="7">
    <source>
        <dbReference type="EMBL" id="OXA60688.1"/>
    </source>
</evidence>
<dbReference type="PIRSF" id="PIRSF000615">
    <property type="entry name" value="TyrPK_CSF1-R"/>
    <property type="match status" value="1"/>
</dbReference>
<feature type="domain" description="Ig-like" evidence="6">
    <location>
        <begin position="238"/>
        <end position="306"/>
    </location>
</feature>
<dbReference type="PANTHER" id="PTHR44170:SF6">
    <property type="entry name" value="CONTACTIN"/>
    <property type="match status" value="1"/>
</dbReference>
<organism evidence="7 8">
    <name type="scientific">Folsomia candida</name>
    <name type="common">Springtail</name>
    <dbReference type="NCBI Taxonomy" id="158441"/>
    <lineage>
        <taxon>Eukaryota</taxon>
        <taxon>Metazoa</taxon>
        <taxon>Ecdysozoa</taxon>
        <taxon>Arthropoda</taxon>
        <taxon>Hexapoda</taxon>
        <taxon>Collembola</taxon>
        <taxon>Entomobryomorpha</taxon>
        <taxon>Isotomoidea</taxon>
        <taxon>Isotomidae</taxon>
        <taxon>Proisotominae</taxon>
        <taxon>Folsomia</taxon>
    </lineage>
</organism>
<feature type="domain" description="Ig-like" evidence="6">
    <location>
        <begin position="545"/>
        <end position="640"/>
    </location>
</feature>
<name>A0A226ETZ8_FOLCA</name>
<dbReference type="GO" id="GO:0016301">
    <property type="term" value="F:kinase activity"/>
    <property type="evidence" value="ECO:0007669"/>
    <property type="project" value="UniProtKB-KW"/>
</dbReference>
<feature type="signal peptide" evidence="5">
    <location>
        <begin position="1"/>
        <end position="32"/>
    </location>
</feature>
<keyword evidence="7" id="KW-0418">Kinase</keyword>
<feature type="domain" description="Ig-like" evidence="6">
    <location>
        <begin position="434"/>
        <end position="539"/>
    </location>
</feature>
<dbReference type="PROSITE" id="PS50835">
    <property type="entry name" value="IG_LIKE"/>
    <property type="match status" value="7"/>
</dbReference>
<dbReference type="InterPro" id="IPR036179">
    <property type="entry name" value="Ig-like_dom_sf"/>
</dbReference>
<feature type="compositionally biased region" description="Polar residues" evidence="3">
    <location>
        <begin position="858"/>
        <end position="870"/>
    </location>
</feature>
<feature type="region of interest" description="Disordered" evidence="3">
    <location>
        <begin position="844"/>
        <end position="870"/>
    </location>
</feature>
<feature type="domain" description="Ig-like" evidence="6">
    <location>
        <begin position="139"/>
        <end position="222"/>
    </location>
</feature>
<feature type="domain" description="Ig-like" evidence="6">
    <location>
        <begin position="341"/>
        <end position="431"/>
    </location>
</feature>
<keyword evidence="4" id="KW-0812">Transmembrane</keyword>
<keyword evidence="7" id="KW-0808">Transferase</keyword>
<dbReference type="OMA" id="YACEVAT"/>
<dbReference type="Pfam" id="PF13927">
    <property type="entry name" value="Ig_3"/>
    <property type="match status" value="5"/>
</dbReference>
<dbReference type="SUPFAM" id="SSF48726">
    <property type="entry name" value="Immunoglobulin"/>
    <property type="match status" value="7"/>
</dbReference>
<dbReference type="InterPro" id="IPR003598">
    <property type="entry name" value="Ig_sub2"/>
</dbReference>
<dbReference type="OrthoDB" id="2413561at2759"/>
<sequence>MRCPRIGRSMGSSMILLSWIILLGVSSDLVLGADDFYFTRIGDGESITSRGRKTVVDQERRVTLECAVSDARQIGFRWSMNGISLHNSSRRYQIGSNLYFSRIERDEDAGEYSCVATNFSSGHSKTSAPMSMSVIWISPTTSVVLSSPERASDIRPGVDVVLKCRIEATTSDITYEWFRNGDPVERSERVASRGRKLHLNSVTGMENGCYTCSAKNDIAGISTPVGKFPLIVKDEKIPKILLVPEDQIAKKNESIRFDCVFEQTTFLQWFFYDSEPLSNSSRYIIHPNGSLTITHVEERDEGVYKCLGNSLSFPEEEPQIYSCSLRLAYLQQLSSNYSFDPPPLISNNKLAVPENGFLQINCDEPAGLPTPRTWWEGPDGKVVLSETSTFSQSSNTLTLRNVNLNATGNLYTCVAENLEGITRASFELIVTPPPTIFGHPSATTATEGETTFFVCQFRGAEYPVSHIRWMKNRILIHHVPAATPGRRNLGHHQNPIALGVSSPHEEAQFSQRAFLFPENGTLKIESVQLNDAGDYTCEVITDGHPPVESRPAQLFVTEMLKFTPKPIDRKLELGTNSKLHCRAKGSTPPVIKWVKEGQPLFQWPSHVLDQNGTLHFLEVKATDRGVYTCVATSSTQGIINSTIYVDVIVSPKFSVLPKNPTEVTEGQSFTIHCAAFGDPSPTISYDHRPSNNLINGFDRNRFRVMENGSLLVTEVMKEDDGFMGCTAGNSGGFRREEVRLIVVKSNDHYYSSESLDDTVMTRTISITLSVAAGYMLLVVGLMMCLYSLWCRYRQLRRKQAYLAEVRKETGDAEMKDNVNNSICNVNGNGPHHLLPNGHVVKTESCRESVKSDGETAKSSHSSTVGGGTKTASVTASITSHKSAYSQSSKRSAASSTWVKHIINAN</sequence>
<evidence type="ECO:0000313" key="8">
    <source>
        <dbReference type="Proteomes" id="UP000198287"/>
    </source>
</evidence>
<dbReference type="SMART" id="SM00409">
    <property type="entry name" value="IG"/>
    <property type="match status" value="7"/>
</dbReference>
<keyword evidence="5" id="KW-0732">Signal</keyword>
<dbReference type="GO" id="GO:0098609">
    <property type="term" value="P:cell-cell adhesion"/>
    <property type="evidence" value="ECO:0007669"/>
    <property type="project" value="TreeGrafter"/>
</dbReference>
<keyword evidence="1" id="KW-0677">Repeat</keyword>
<dbReference type="InterPro" id="IPR013783">
    <property type="entry name" value="Ig-like_fold"/>
</dbReference>
<evidence type="ECO:0000256" key="1">
    <source>
        <dbReference type="ARBA" id="ARBA00022737"/>
    </source>
</evidence>
<dbReference type="Proteomes" id="UP000198287">
    <property type="component" value="Unassembled WGS sequence"/>
</dbReference>
<dbReference type="InterPro" id="IPR013098">
    <property type="entry name" value="Ig_I-set"/>
</dbReference>
<protein>
    <submittedName>
        <fullName evidence="7">Inactive tyrosine-protein kinase 7</fullName>
    </submittedName>
</protein>
<keyword evidence="8" id="KW-1185">Reference proteome</keyword>
<dbReference type="SMART" id="SM00408">
    <property type="entry name" value="IGc2"/>
    <property type="match status" value="7"/>
</dbReference>
<evidence type="ECO:0000256" key="4">
    <source>
        <dbReference type="SAM" id="Phobius"/>
    </source>
</evidence>
<feature type="domain" description="Ig-like" evidence="6">
    <location>
        <begin position="651"/>
        <end position="741"/>
    </location>
</feature>
<comment type="caution">
    <text evidence="7">The sequence shown here is derived from an EMBL/GenBank/DDBJ whole genome shotgun (WGS) entry which is preliminary data.</text>
</comment>
<accession>A0A226ETZ8</accession>
<keyword evidence="2" id="KW-1015">Disulfide bond</keyword>
<gene>
    <name evidence="7" type="ORF">Fcan01_05965</name>
</gene>
<proteinExistence type="predicted"/>
<evidence type="ECO:0000259" key="6">
    <source>
        <dbReference type="PROSITE" id="PS50835"/>
    </source>
</evidence>
<feature type="transmembrane region" description="Helical" evidence="4">
    <location>
        <begin position="766"/>
        <end position="789"/>
    </location>
</feature>
<evidence type="ECO:0000256" key="3">
    <source>
        <dbReference type="SAM" id="MobiDB-lite"/>
    </source>
</evidence>
<dbReference type="EMBL" id="LNIX01000002">
    <property type="protein sequence ID" value="OXA60688.1"/>
    <property type="molecule type" value="Genomic_DNA"/>
</dbReference>
<dbReference type="STRING" id="158441.A0A226ETZ8"/>
<dbReference type="AlphaFoldDB" id="A0A226ETZ8"/>
<feature type="chain" id="PRO_5012985616" evidence="5">
    <location>
        <begin position="33"/>
        <end position="905"/>
    </location>
</feature>
<dbReference type="InterPro" id="IPR003599">
    <property type="entry name" value="Ig_sub"/>
</dbReference>
<dbReference type="PANTHER" id="PTHR44170">
    <property type="entry name" value="PROTEIN SIDEKICK"/>
    <property type="match status" value="1"/>
</dbReference>
<feature type="compositionally biased region" description="Basic and acidic residues" evidence="3">
    <location>
        <begin position="844"/>
        <end position="857"/>
    </location>
</feature>
<dbReference type="Pfam" id="PF07679">
    <property type="entry name" value="I-set"/>
    <property type="match status" value="1"/>
</dbReference>
<dbReference type="InterPro" id="IPR007110">
    <property type="entry name" value="Ig-like_dom"/>
</dbReference>
<keyword evidence="4" id="KW-0472">Membrane</keyword>
<dbReference type="Gene3D" id="2.60.40.10">
    <property type="entry name" value="Immunoglobulins"/>
    <property type="match status" value="7"/>
</dbReference>
<reference evidence="7 8" key="1">
    <citation type="submission" date="2015-12" db="EMBL/GenBank/DDBJ databases">
        <title>The genome of Folsomia candida.</title>
        <authorList>
            <person name="Faddeeva A."/>
            <person name="Derks M.F."/>
            <person name="Anvar Y."/>
            <person name="Smit S."/>
            <person name="Van Straalen N."/>
            <person name="Roelofs D."/>
        </authorList>
    </citation>
    <scope>NUCLEOTIDE SEQUENCE [LARGE SCALE GENOMIC DNA]</scope>
    <source>
        <strain evidence="7 8">VU population</strain>
        <tissue evidence="7">Whole body</tissue>
    </source>
</reference>
<evidence type="ECO:0000256" key="2">
    <source>
        <dbReference type="ARBA" id="ARBA00023157"/>
    </source>
</evidence>
<feature type="domain" description="Ig-like" evidence="6">
    <location>
        <begin position="45"/>
        <end position="131"/>
    </location>
</feature>
<dbReference type="GO" id="GO:0016020">
    <property type="term" value="C:membrane"/>
    <property type="evidence" value="ECO:0007669"/>
    <property type="project" value="UniProtKB-SubCell"/>
</dbReference>
<keyword evidence="4" id="KW-1133">Transmembrane helix</keyword>
<evidence type="ECO:0000256" key="5">
    <source>
        <dbReference type="SAM" id="SignalP"/>
    </source>
</evidence>